<organism evidence="2 3">
    <name type="scientific">Didymella glomerata</name>
    <dbReference type="NCBI Taxonomy" id="749621"/>
    <lineage>
        <taxon>Eukaryota</taxon>
        <taxon>Fungi</taxon>
        <taxon>Dikarya</taxon>
        <taxon>Ascomycota</taxon>
        <taxon>Pezizomycotina</taxon>
        <taxon>Dothideomycetes</taxon>
        <taxon>Pleosporomycetidae</taxon>
        <taxon>Pleosporales</taxon>
        <taxon>Pleosporineae</taxon>
        <taxon>Didymellaceae</taxon>
        <taxon>Didymella</taxon>
    </lineage>
</organism>
<name>A0A9W8WZX3_9PLEO</name>
<dbReference type="EMBL" id="JAPEUV010000042">
    <property type="protein sequence ID" value="KAJ4337082.1"/>
    <property type="molecule type" value="Genomic_DNA"/>
</dbReference>
<protein>
    <submittedName>
        <fullName evidence="2">Uncharacterized protein</fullName>
    </submittedName>
</protein>
<dbReference type="OrthoDB" id="3735253at2759"/>
<sequence>MNAFAATQVEDRTITKPPEWAVYMVTAALKCASERLPATYASQDDARFQILNSLNWFEAHDEYEWPDFTSFNYDFSQVMRLRRALVQDIFSALEQAGNLKIITGRRAGRTDNRKRLCKREAETDAMPETSDGEHGAFLLEVMTDLVNRSKLDLDGYMQDPGNRDANDLANVVHDKLVEVWTKPQRETGDLQEVLRQKAEVWERHRCSQPPRPTQLERASTPRRPPGTPQISPDTLQKPLAGSASAPRAACDRPGGWNAANQQEQEWADTNTIS</sequence>
<evidence type="ECO:0000256" key="1">
    <source>
        <dbReference type="SAM" id="MobiDB-lite"/>
    </source>
</evidence>
<gene>
    <name evidence="2" type="ORF">N0V87_004935</name>
</gene>
<accession>A0A9W8WZX3</accession>
<dbReference type="Proteomes" id="UP001140562">
    <property type="component" value="Unassembled WGS sequence"/>
</dbReference>
<keyword evidence="3" id="KW-1185">Reference proteome</keyword>
<evidence type="ECO:0000313" key="2">
    <source>
        <dbReference type="EMBL" id="KAJ4337082.1"/>
    </source>
</evidence>
<comment type="caution">
    <text evidence="2">The sequence shown here is derived from an EMBL/GenBank/DDBJ whole genome shotgun (WGS) entry which is preliminary data.</text>
</comment>
<dbReference type="AlphaFoldDB" id="A0A9W8WZX3"/>
<evidence type="ECO:0000313" key="3">
    <source>
        <dbReference type="Proteomes" id="UP001140562"/>
    </source>
</evidence>
<reference evidence="2" key="1">
    <citation type="submission" date="2022-10" db="EMBL/GenBank/DDBJ databases">
        <title>Tapping the CABI collections for fungal endophytes: first genome assemblies for Collariella, Neodidymelliopsis, Ascochyta clinopodiicola, Didymella pomorum, Didymosphaeria variabile, Neocosmospora piperis and Neocucurbitaria cava.</title>
        <authorList>
            <person name="Hill R."/>
        </authorList>
    </citation>
    <scope>NUCLEOTIDE SEQUENCE</scope>
    <source>
        <strain evidence="2">IMI 360193</strain>
    </source>
</reference>
<feature type="region of interest" description="Disordered" evidence="1">
    <location>
        <begin position="203"/>
        <end position="273"/>
    </location>
</feature>
<feature type="compositionally biased region" description="Polar residues" evidence="1">
    <location>
        <begin position="258"/>
        <end position="273"/>
    </location>
</feature>
<proteinExistence type="predicted"/>